<comment type="subcellular location">
    <subcellularLocation>
        <location evidence="1">Virion</location>
    </subcellularLocation>
</comment>
<dbReference type="Proteomes" id="UP000179734">
    <property type="component" value="Unassembled WGS sequence"/>
</dbReference>
<comment type="caution">
    <text evidence="3">The sequence shown here is derived from an EMBL/GenBank/DDBJ whole genome shotgun (WGS) entry which is preliminary data.</text>
</comment>
<keyword evidence="5" id="KW-1185">Reference proteome</keyword>
<dbReference type="Pfam" id="PF05065">
    <property type="entry name" value="Phage_capsid"/>
    <property type="match status" value="1"/>
</dbReference>
<dbReference type="SUPFAM" id="SSF56563">
    <property type="entry name" value="Major capsid protein gp5"/>
    <property type="match status" value="1"/>
</dbReference>
<dbReference type="InterPro" id="IPR054612">
    <property type="entry name" value="Phage_capsid-like_C"/>
</dbReference>
<reference evidence="4" key="3">
    <citation type="submission" date="2018-01" db="EMBL/GenBank/DDBJ databases">
        <authorList>
            <person name="Gaut B.S."/>
            <person name="Morton B.R."/>
            <person name="Clegg M.T."/>
            <person name="Duvall M.R."/>
        </authorList>
    </citation>
    <scope>NUCLEOTIDE SEQUENCE</scope>
    <source>
        <strain evidence="4">ATCC BAA-2683</strain>
    </source>
</reference>
<dbReference type="InterPro" id="IPR024455">
    <property type="entry name" value="Phage_capsid"/>
</dbReference>
<dbReference type="RefSeq" id="WP_071026326.1">
    <property type="nucleotide sequence ID" value="NZ_MLQM01000058.1"/>
</dbReference>
<reference evidence="4 6" key="2">
    <citation type="journal article" date="2017" name="Int. J. Syst. Evol. Microbiol.">
        <title>Mycobacterium talmoniae sp. nov., a slowly growing mycobacterium isolated from human respiratory samples.</title>
        <authorList>
            <person name="Davidson R.M."/>
            <person name="DeGroote M.A."/>
            <person name="Marola J.L."/>
            <person name="Buss S."/>
            <person name="Jones V."/>
            <person name="McNeil M.R."/>
            <person name="Freifeld A.G."/>
            <person name="Elaine Epperson L."/>
            <person name="Hasan N.A."/>
            <person name="Jackson M."/>
            <person name="Iwen P.C."/>
            <person name="Salfinger M."/>
            <person name="Strong M."/>
        </authorList>
    </citation>
    <scope>NUCLEOTIDE SEQUENCE [LARGE SCALE GENOMIC DNA]</scope>
    <source>
        <strain evidence="4 6">ATCC BAA-2683</strain>
    </source>
</reference>
<dbReference type="Gene3D" id="3.30.2400.10">
    <property type="entry name" value="Major capsid protein gp5"/>
    <property type="match status" value="1"/>
</dbReference>
<organism evidence="3 5">
    <name type="scientific">Mycobacterium talmoniae</name>
    <dbReference type="NCBI Taxonomy" id="1858794"/>
    <lineage>
        <taxon>Bacteria</taxon>
        <taxon>Bacillati</taxon>
        <taxon>Actinomycetota</taxon>
        <taxon>Actinomycetes</taxon>
        <taxon>Mycobacteriales</taxon>
        <taxon>Mycobacteriaceae</taxon>
        <taxon>Mycobacterium</taxon>
    </lineage>
</organism>
<evidence type="ECO:0000313" key="6">
    <source>
        <dbReference type="Proteomes" id="UP000238296"/>
    </source>
</evidence>
<dbReference type="NCBIfam" id="TIGR01554">
    <property type="entry name" value="major_cap_HK97"/>
    <property type="match status" value="1"/>
</dbReference>
<dbReference type="Gene3D" id="3.30.2320.10">
    <property type="entry name" value="hypothetical protein PF0899 domain"/>
    <property type="match status" value="1"/>
</dbReference>
<feature type="domain" description="Phage capsid-like C-terminal" evidence="2">
    <location>
        <begin position="55"/>
        <end position="275"/>
    </location>
</feature>
<name>A0A1S1NE43_9MYCO</name>
<dbReference type="AlphaFoldDB" id="A0A1S1NE43"/>
<sequence>MTTITTKTAEYPWRPDVSVFEPADVLPQAAILQFSTVSGRIEGDQPALRVAYVVDDDAAFVDEGATIDESNPDLNEAVVYTRKFAQLVRLSREQYSQNMTPEQLAASVARAMTAKADNAFLAQAAPVSPAVAPVAGLVNATGIESKTDVATNLDALIDLEATVRNNGAHLETSAWVMSPDCWAGLRKLKQGTASNVSILGAGTEQAQPLLLSIPVYVNAQMPTLTGLLIDRTAVISAVSQLTVAVSDQQYFNSDSIAVRATMRTGHALPRPNRIGKFTLDDGS</sequence>
<dbReference type="Proteomes" id="UP000238296">
    <property type="component" value="Unassembled WGS sequence"/>
</dbReference>
<protein>
    <submittedName>
        <fullName evidence="3">Major capsid protein</fullName>
    </submittedName>
</protein>
<evidence type="ECO:0000313" key="5">
    <source>
        <dbReference type="Proteomes" id="UP000179734"/>
    </source>
</evidence>
<evidence type="ECO:0000259" key="2">
    <source>
        <dbReference type="Pfam" id="PF05065"/>
    </source>
</evidence>
<evidence type="ECO:0000313" key="3">
    <source>
        <dbReference type="EMBL" id="OHV03901.1"/>
    </source>
</evidence>
<dbReference type="EMBL" id="MLQM01000058">
    <property type="protein sequence ID" value="OHV03901.1"/>
    <property type="molecule type" value="Genomic_DNA"/>
</dbReference>
<evidence type="ECO:0000256" key="1">
    <source>
        <dbReference type="ARBA" id="ARBA00004328"/>
    </source>
</evidence>
<dbReference type="EMBL" id="PPEA01000249">
    <property type="protein sequence ID" value="PQM48070.1"/>
    <property type="molecule type" value="Genomic_DNA"/>
</dbReference>
<gene>
    <name evidence="3" type="ORF">BKN37_12725</name>
    <name evidence="4" type="ORF">C1Y40_01705</name>
</gene>
<reference evidence="3 5" key="1">
    <citation type="submission" date="2016-10" db="EMBL/GenBank/DDBJ databases">
        <title>Genome sequence of Mycobacterium talmonii.</title>
        <authorList>
            <person name="Greninger A.L."/>
            <person name="Elliott B."/>
            <person name="Vasireddy S."/>
            <person name="Vasireddy R."/>
        </authorList>
    </citation>
    <scope>NUCLEOTIDE SEQUENCE [LARGE SCALE GENOMIC DNA]</scope>
    <source>
        <strain evidence="3">MO-5499</strain>
        <strain evidence="5">NE-TNMC-100812</strain>
    </source>
</reference>
<evidence type="ECO:0000313" key="4">
    <source>
        <dbReference type="EMBL" id="PQM48070.1"/>
    </source>
</evidence>
<accession>A0A1S1NE43</accession>
<proteinExistence type="predicted"/>